<feature type="transmembrane region" description="Helical" evidence="1">
    <location>
        <begin position="57"/>
        <end position="80"/>
    </location>
</feature>
<accession>A0A2M7H4V7</accession>
<name>A0A2M7H4V7_9BACT</name>
<gene>
    <name evidence="2" type="ORF">COW24_01015</name>
</gene>
<evidence type="ECO:0000256" key="1">
    <source>
        <dbReference type="SAM" id="Phobius"/>
    </source>
</evidence>
<dbReference type="Proteomes" id="UP000230292">
    <property type="component" value="Unassembled WGS sequence"/>
</dbReference>
<protein>
    <submittedName>
        <fullName evidence="2">Uncharacterized protein</fullName>
    </submittedName>
</protein>
<dbReference type="EMBL" id="PFGC01000013">
    <property type="protein sequence ID" value="PIW37267.1"/>
    <property type="molecule type" value="Genomic_DNA"/>
</dbReference>
<reference evidence="2 3" key="1">
    <citation type="submission" date="2017-09" db="EMBL/GenBank/DDBJ databases">
        <title>Depth-based differentiation of microbial function through sediment-hosted aquifers and enrichment of novel symbionts in the deep terrestrial subsurface.</title>
        <authorList>
            <person name="Probst A.J."/>
            <person name="Ladd B."/>
            <person name="Jarett J.K."/>
            <person name="Geller-Mcgrath D.E."/>
            <person name="Sieber C.M."/>
            <person name="Emerson J.B."/>
            <person name="Anantharaman K."/>
            <person name="Thomas B.C."/>
            <person name="Malmstrom R."/>
            <person name="Stieglmeier M."/>
            <person name="Klingl A."/>
            <person name="Woyke T."/>
            <person name="Ryan C.M."/>
            <person name="Banfield J.F."/>
        </authorList>
    </citation>
    <scope>NUCLEOTIDE SEQUENCE [LARGE SCALE GENOMIC DNA]</scope>
    <source>
        <strain evidence="2">CG15_BIG_FIL_POST_REV_8_21_14_020_45_12</strain>
    </source>
</reference>
<sequence>MSGSAFGDGTLCTIRSIVSTSATSVSYFLPSLAVNFSCPILSDTSLPSFFSFVFRSFQYFLGLSVPVSNPIISIILMYHFSWFSSQ</sequence>
<keyword evidence="1" id="KW-1133">Transmembrane helix</keyword>
<evidence type="ECO:0000313" key="2">
    <source>
        <dbReference type="EMBL" id="PIW37267.1"/>
    </source>
</evidence>
<evidence type="ECO:0000313" key="3">
    <source>
        <dbReference type="Proteomes" id="UP000230292"/>
    </source>
</evidence>
<organism evidence="2 3">
    <name type="scientific">Candidatus Kerfeldbacteria bacterium CG15_BIG_FIL_POST_REV_8_21_14_020_45_12</name>
    <dbReference type="NCBI Taxonomy" id="2014247"/>
    <lineage>
        <taxon>Bacteria</taxon>
        <taxon>Candidatus Kerfeldiibacteriota</taxon>
    </lineage>
</organism>
<keyword evidence="1" id="KW-0472">Membrane</keyword>
<proteinExistence type="predicted"/>
<keyword evidence="1" id="KW-0812">Transmembrane</keyword>
<comment type="caution">
    <text evidence="2">The sequence shown here is derived from an EMBL/GenBank/DDBJ whole genome shotgun (WGS) entry which is preliminary data.</text>
</comment>
<dbReference type="AlphaFoldDB" id="A0A2M7H4V7"/>